<dbReference type="Proteomes" id="UP000318833">
    <property type="component" value="Unassembled WGS sequence"/>
</dbReference>
<keyword evidence="1" id="KW-0472">Membrane</keyword>
<sequence>MNNLTFQKHWYLGVLGCIGFYSFQDVIDFYHGNGSVWELLSLLWFLWFLYFLPQKNNKNKL</sequence>
<feature type="transmembrane region" description="Helical" evidence="1">
    <location>
        <begin position="36"/>
        <end position="52"/>
    </location>
</feature>
<dbReference type="EMBL" id="VLNR01000085">
    <property type="protein sequence ID" value="TSE04253.1"/>
    <property type="molecule type" value="Genomic_DNA"/>
</dbReference>
<comment type="caution">
    <text evidence="2">The sequence shown here is derived from an EMBL/GenBank/DDBJ whole genome shotgun (WGS) entry which is preliminary data.</text>
</comment>
<protein>
    <submittedName>
        <fullName evidence="2">Uncharacterized protein</fullName>
    </submittedName>
</protein>
<name>A0A554VC91_9FLAO</name>
<gene>
    <name evidence="2" type="ORF">FOF46_27045</name>
</gene>
<evidence type="ECO:0000256" key="1">
    <source>
        <dbReference type="SAM" id="Phobius"/>
    </source>
</evidence>
<dbReference type="RefSeq" id="WP_109436150.1">
    <property type="nucleotide sequence ID" value="NZ_CANLFO010000003.1"/>
</dbReference>
<keyword evidence="3" id="KW-1185">Reference proteome</keyword>
<dbReference type="AlphaFoldDB" id="A0A554VC91"/>
<reference evidence="2 3" key="1">
    <citation type="submission" date="2019-07" db="EMBL/GenBank/DDBJ databases">
        <title>The draft genome sequence of Aquimarina algiphila M91.</title>
        <authorList>
            <person name="Meng X."/>
        </authorList>
    </citation>
    <scope>NUCLEOTIDE SEQUENCE [LARGE SCALE GENOMIC DNA]</scope>
    <source>
        <strain evidence="2 3">M91</strain>
    </source>
</reference>
<keyword evidence="1" id="KW-1133">Transmembrane helix</keyword>
<keyword evidence="1" id="KW-0812">Transmembrane</keyword>
<evidence type="ECO:0000313" key="3">
    <source>
        <dbReference type="Proteomes" id="UP000318833"/>
    </source>
</evidence>
<proteinExistence type="predicted"/>
<organism evidence="2 3">
    <name type="scientific">Aquimarina algiphila</name>
    <dbReference type="NCBI Taxonomy" id="2047982"/>
    <lineage>
        <taxon>Bacteria</taxon>
        <taxon>Pseudomonadati</taxon>
        <taxon>Bacteroidota</taxon>
        <taxon>Flavobacteriia</taxon>
        <taxon>Flavobacteriales</taxon>
        <taxon>Flavobacteriaceae</taxon>
        <taxon>Aquimarina</taxon>
    </lineage>
</organism>
<dbReference type="OrthoDB" id="1164977at2"/>
<evidence type="ECO:0000313" key="2">
    <source>
        <dbReference type="EMBL" id="TSE04253.1"/>
    </source>
</evidence>
<accession>A0A554VC91</accession>